<feature type="region of interest" description="Disordered" evidence="1">
    <location>
        <begin position="22"/>
        <end position="44"/>
    </location>
</feature>
<feature type="region of interest" description="Disordered" evidence="1">
    <location>
        <begin position="281"/>
        <end position="302"/>
    </location>
</feature>
<name>A0A6B0GI12_9EURY</name>
<dbReference type="RefSeq" id="WP_158204179.1">
    <property type="nucleotide sequence ID" value="NZ_WSZK01000015.1"/>
</dbReference>
<reference evidence="2 3" key="1">
    <citation type="submission" date="2019-12" db="EMBL/GenBank/DDBJ databases">
        <title>Halocatena pleomorpha gen. nov. sp. nov., an extremely halophilic archaeon of family Halobacteriaceae isolated from saltpan soil.</title>
        <authorList>
            <person name="Pal Y."/>
            <person name="Verma A."/>
            <person name="Krishnamurthi S."/>
            <person name="Kumar P."/>
        </authorList>
    </citation>
    <scope>NUCLEOTIDE SEQUENCE [LARGE SCALE GENOMIC DNA]</scope>
    <source>
        <strain evidence="2 3">JCM 16495</strain>
    </source>
</reference>
<comment type="caution">
    <text evidence="2">The sequence shown here is derived from an EMBL/GenBank/DDBJ whole genome shotgun (WGS) entry which is preliminary data.</text>
</comment>
<protein>
    <submittedName>
        <fullName evidence="2">Uncharacterized protein</fullName>
    </submittedName>
</protein>
<evidence type="ECO:0000313" key="2">
    <source>
        <dbReference type="EMBL" id="MWG34502.1"/>
    </source>
</evidence>
<organism evidence="2 3">
    <name type="scientific">Halomarina oriensis</name>
    <dbReference type="NCBI Taxonomy" id="671145"/>
    <lineage>
        <taxon>Archaea</taxon>
        <taxon>Methanobacteriati</taxon>
        <taxon>Methanobacteriota</taxon>
        <taxon>Stenosarchaea group</taxon>
        <taxon>Halobacteria</taxon>
        <taxon>Halobacteriales</taxon>
        <taxon>Natronomonadaceae</taxon>
        <taxon>Halomarina</taxon>
    </lineage>
</organism>
<evidence type="ECO:0000256" key="1">
    <source>
        <dbReference type="SAM" id="MobiDB-lite"/>
    </source>
</evidence>
<feature type="compositionally biased region" description="Polar residues" evidence="1">
    <location>
        <begin position="281"/>
        <end position="293"/>
    </location>
</feature>
<sequence>MRRTVAVCLACLVVLAGCGTGGSGGATDPETVTPAPVPSDAATEVPSERTVAPGVTTGGVVAPTRLVGAHVAALRGRSFKTTRRTVEYAPDGTVRASVQIRGFVSADRRRLYLDRRAEGTVVESTGLDGRTEQYMAGTRVAEREVRNGTERFDSRRRDPGAIVGTVLISDLLASSTYSLAFHGMNFTVASQPDRWSAAQYRLVSTGTPSRDTVVGLAGGRARNLSFMATVTDDGLVTWSRLAYTAERGGETVRVVRTVSFEEVGTTSVERPAWFETATNESTVTRTTPETQTAPARGDPPRPSFGAVSRDLWFSVPPAHRAVRT</sequence>
<dbReference type="PROSITE" id="PS51257">
    <property type="entry name" value="PROKAR_LIPOPROTEIN"/>
    <property type="match status" value="1"/>
</dbReference>
<dbReference type="AlphaFoldDB" id="A0A6B0GI12"/>
<dbReference type="EMBL" id="WSZK01000015">
    <property type="protein sequence ID" value="MWG34502.1"/>
    <property type="molecule type" value="Genomic_DNA"/>
</dbReference>
<evidence type="ECO:0000313" key="3">
    <source>
        <dbReference type="Proteomes" id="UP000451471"/>
    </source>
</evidence>
<gene>
    <name evidence="2" type="ORF">GQS65_08370</name>
</gene>
<dbReference type="OrthoDB" id="248642at2157"/>
<dbReference type="Proteomes" id="UP000451471">
    <property type="component" value="Unassembled WGS sequence"/>
</dbReference>
<accession>A0A6B0GI12</accession>
<proteinExistence type="predicted"/>
<keyword evidence="3" id="KW-1185">Reference proteome</keyword>